<evidence type="ECO:0000256" key="1">
    <source>
        <dbReference type="SAM" id="MobiDB-lite"/>
    </source>
</evidence>
<dbReference type="AlphaFoldDB" id="A0A3A5K6C6"/>
<gene>
    <name evidence="2" type="ORF">D6029_06160</name>
</gene>
<protein>
    <submittedName>
        <fullName evidence="2">Uncharacterized protein</fullName>
    </submittedName>
</protein>
<keyword evidence="3" id="KW-1185">Reference proteome</keyword>
<sequence length="68" mass="7596">MEWFDQGFTSACYGDHDAGDSPHPSPLPQEREKTMQSPIPLVREKTMQSPIPLAREKTMQSPLPQGEG</sequence>
<accession>A0A3A5K6C6</accession>
<feature type="compositionally biased region" description="Polar residues" evidence="1">
    <location>
        <begin position="59"/>
        <end position="68"/>
    </location>
</feature>
<evidence type="ECO:0000313" key="2">
    <source>
        <dbReference type="EMBL" id="RJT26224.1"/>
    </source>
</evidence>
<comment type="caution">
    <text evidence="2">The sequence shown here is derived from an EMBL/GenBank/DDBJ whole genome shotgun (WGS) entry which is preliminary data.</text>
</comment>
<proteinExistence type="predicted"/>
<organism evidence="2 3">
    <name type="scientific">Buttiauxella izardii</name>
    <dbReference type="NCBI Taxonomy" id="82991"/>
    <lineage>
        <taxon>Bacteria</taxon>
        <taxon>Pseudomonadati</taxon>
        <taxon>Pseudomonadota</taxon>
        <taxon>Gammaproteobacteria</taxon>
        <taxon>Enterobacterales</taxon>
        <taxon>Enterobacteriaceae</taxon>
        <taxon>Buttiauxella</taxon>
    </lineage>
</organism>
<feature type="region of interest" description="Disordered" evidence="1">
    <location>
        <begin position="1"/>
        <end position="68"/>
    </location>
</feature>
<name>A0A3A5K6C6_9ENTR</name>
<dbReference type="Proteomes" id="UP000276295">
    <property type="component" value="Unassembled WGS sequence"/>
</dbReference>
<reference evidence="2 3" key="1">
    <citation type="submission" date="2018-09" db="EMBL/GenBank/DDBJ databases">
        <title>Draft genome sequence of Buttiauxella izardii CCUG 35510T.</title>
        <authorList>
            <person name="Salva-Serra F."/>
            <person name="Marathe N."/>
            <person name="Moore E."/>
            <person name="Stadler-Svensson L."/>
            <person name="Engstrom-Jakobsson H."/>
        </authorList>
    </citation>
    <scope>NUCLEOTIDE SEQUENCE [LARGE SCALE GENOMIC DNA]</scope>
    <source>
        <strain evidence="2 3">CCUG 35510</strain>
    </source>
</reference>
<dbReference type="EMBL" id="QZWH01000009">
    <property type="protein sequence ID" value="RJT26224.1"/>
    <property type="molecule type" value="Genomic_DNA"/>
</dbReference>
<evidence type="ECO:0000313" key="3">
    <source>
        <dbReference type="Proteomes" id="UP000276295"/>
    </source>
</evidence>